<evidence type="ECO:0000313" key="1">
    <source>
        <dbReference type="EMBL" id="KKK83861.1"/>
    </source>
</evidence>
<gene>
    <name evidence="1" type="ORF">LCGC14_2789130</name>
</gene>
<sequence>MNEQDKIKEAFIAGCQYACKTPPDDWDQEEGWQQYLECQHDWAYEGEHYGTCKKCGVDALDSNQHPLFLEE</sequence>
<reference evidence="1" key="1">
    <citation type="journal article" date="2015" name="Nature">
        <title>Complex archaea that bridge the gap between prokaryotes and eukaryotes.</title>
        <authorList>
            <person name="Spang A."/>
            <person name="Saw J.H."/>
            <person name="Jorgensen S.L."/>
            <person name="Zaremba-Niedzwiedzka K."/>
            <person name="Martijn J."/>
            <person name="Lind A.E."/>
            <person name="van Eijk R."/>
            <person name="Schleper C."/>
            <person name="Guy L."/>
            <person name="Ettema T.J."/>
        </authorList>
    </citation>
    <scope>NUCLEOTIDE SEQUENCE</scope>
</reference>
<organism evidence="1">
    <name type="scientific">marine sediment metagenome</name>
    <dbReference type="NCBI Taxonomy" id="412755"/>
    <lineage>
        <taxon>unclassified sequences</taxon>
        <taxon>metagenomes</taxon>
        <taxon>ecological metagenomes</taxon>
    </lineage>
</organism>
<proteinExistence type="predicted"/>
<comment type="caution">
    <text evidence="1">The sequence shown here is derived from an EMBL/GenBank/DDBJ whole genome shotgun (WGS) entry which is preliminary data.</text>
</comment>
<name>A0A0F9BHH7_9ZZZZ</name>
<accession>A0A0F9BHH7</accession>
<dbReference type="AlphaFoldDB" id="A0A0F9BHH7"/>
<dbReference type="EMBL" id="LAZR01052035">
    <property type="protein sequence ID" value="KKK83861.1"/>
    <property type="molecule type" value="Genomic_DNA"/>
</dbReference>
<protein>
    <submittedName>
        <fullName evidence="1">Uncharacterized protein</fullName>
    </submittedName>
</protein>